<feature type="region of interest" description="Disordered" evidence="1">
    <location>
        <begin position="399"/>
        <end position="455"/>
    </location>
</feature>
<comment type="caution">
    <text evidence="3">The sequence shown here is derived from an EMBL/GenBank/DDBJ whole genome shotgun (WGS) entry which is preliminary data.</text>
</comment>
<feature type="region of interest" description="Disordered" evidence="1">
    <location>
        <begin position="472"/>
        <end position="567"/>
    </location>
</feature>
<protein>
    <recommendedName>
        <fullName evidence="5">Transmembrane protein</fullName>
    </recommendedName>
</protein>
<feature type="compositionally biased region" description="Acidic residues" evidence="1">
    <location>
        <begin position="485"/>
        <end position="494"/>
    </location>
</feature>
<keyword evidence="2" id="KW-1133">Transmembrane helix</keyword>
<evidence type="ECO:0000256" key="1">
    <source>
        <dbReference type="SAM" id="MobiDB-lite"/>
    </source>
</evidence>
<sequence length="567" mass="59354">MADPATTVTFSADTLHLLSLFSQYKAVIYVQLGIVIWEYLTTAPWEWSVLLGRKPFRKPMIIFFLARYSMWLAIIPNLIQLRTPASTSCRGVFDALTVGATLQVVFGQLVFILRCLAIWEWAPWVIGVFLVQLLPYVAFSFAIFQGTKTGAAPDLTPGMISCQISNYGWTFLVTYSLCIAVDLTTAGLMTWKVLSIRSTLRSSMLQLFLREGLAYSALGLLPAVIALAFFGKNENAAVRGAGLTLCSMLHAILGCRAFISLDSYAERLPTSLQVRVKNGEMLDPDTLARIAFHTGMPKAQGDEAAGAPGAGGAGGDSAGALRGRYNEATSPGGGGGTQGQGKMPWAIRLARLGQRLSPEEKGAHLRSAGSGPHDGQDGVEMAANAASIAPGAGLGRSGSFFGGKEGGGGKTGGGGGGGGVGAALGRSSTYTLPSSTASGSQQATPRFTNQPFAANAGVPNLDGIIISEQQVVEEEGDGSHSVLHDDDDLLDDDEHDLRGMGSGTYLASPLTSWEHTGPRLAYSTGRGAEDEAGVGSGGGRHAGGGNGPGSTISYEETELKEDLRRSP</sequence>
<gene>
    <name evidence="3" type="ORF">OC842_001294</name>
</gene>
<dbReference type="AlphaFoldDB" id="A0AAN6GI50"/>
<dbReference type="Proteomes" id="UP001176521">
    <property type="component" value="Unassembled WGS sequence"/>
</dbReference>
<evidence type="ECO:0000313" key="3">
    <source>
        <dbReference type="EMBL" id="KAK0538418.1"/>
    </source>
</evidence>
<feature type="transmembrane region" description="Helical" evidence="2">
    <location>
        <begin position="212"/>
        <end position="230"/>
    </location>
</feature>
<keyword evidence="2" id="KW-0812">Transmembrane</keyword>
<feature type="transmembrane region" description="Helical" evidence="2">
    <location>
        <begin position="20"/>
        <end position="40"/>
    </location>
</feature>
<name>A0AAN6GI50_9BASI</name>
<feature type="compositionally biased region" description="Gly residues" evidence="1">
    <location>
        <begin position="534"/>
        <end position="548"/>
    </location>
</feature>
<reference evidence="3" key="1">
    <citation type="journal article" date="2023" name="PhytoFront">
        <title>Draft Genome Resources of Seven Strains of Tilletia horrida, Causal Agent of Kernel Smut of Rice.</title>
        <authorList>
            <person name="Khanal S."/>
            <person name="Antony Babu S."/>
            <person name="Zhou X.G."/>
        </authorList>
    </citation>
    <scope>NUCLEOTIDE SEQUENCE</scope>
    <source>
        <strain evidence="3">TX3</strain>
    </source>
</reference>
<feature type="transmembrane region" description="Helical" evidence="2">
    <location>
        <begin position="124"/>
        <end position="147"/>
    </location>
</feature>
<dbReference type="EMBL" id="JAPDMQ010000045">
    <property type="protein sequence ID" value="KAK0538418.1"/>
    <property type="molecule type" value="Genomic_DNA"/>
</dbReference>
<evidence type="ECO:0000256" key="2">
    <source>
        <dbReference type="SAM" id="Phobius"/>
    </source>
</evidence>
<accession>A0AAN6GI50</accession>
<feature type="compositionally biased region" description="Polar residues" evidence="1">
    <location>
        <begin position="427"/>
        <end position="452"/>
    </location>
</feature>
<organism evidence="3 4">
    <name type="scientific">Tilletia horrida</name>
    <dbReference type="NCBI Taxonomy" id="155126"/>
    <lineage>
        <taxon>Eukaryota</taxon>
        <taxon>Fungi</taxon>
        <taxon>Dikarya</taxon>
        <taxon>Basidiomycota</taxon>
        <taxon>Ustilaginomycotina</taxon>
        <taxon>Exobasidiomycetes</taxon>
        <taxon>Tilletiales</taxon>
        <taxon>Tilletiaceae</taxon>
        <taxon>Tilletia</taxon>
    </lineage>
</organism>
<proteinExistence type="predicted"/>
<feature type="transmembrane region" description="Helical" evidence="2">
    <location>
        <begin position="167"/>
        <end position="191"/>
    </location>
</feature>
<feature type="transmembrane region" description="Helical" evidence="2">
    <location>
        <begin position="91"/>
        <end position="112"/>
    </location>
</feature>
<evidence type="ECO:0008006" key="5">
    <source>
        <dbReference type="Google" id="ProtNLM"/>
    </source>
</evidence>
<feature type="region of interest" description="Disordered" evidence="1">
    <location>
        <begin position="359"/>
        <end position="378"/>
    </location>
</feature>
<feature type="transmembrane region" description="Helical" evidence="2">
    <location>
        <begin position="61"/>
        <end position="79"/>
    </location>
</feature>
<keyword evidence="4" id="KW-1185">Reference proteome</keyword>
<feature type="region of interest" description="Disordered" evidence="1">
    <location>
        <begin position="298"/>
        <end position="342"/>
    </location>
</feature>
<feature type="compositionally biased region" description="Gly residues" evidence="1">
    <location>
        <begin position="399"/>
        <end position="422"/>
    </location>
</feature>
<evidence type="ECO:0000313" key="4">
    <source>
        <dbReference type="Proteomes" id="UP001176521"/>
    </source>
</evidence>
<feature type="compositionally biased region" description="Gly residues" evidence="1">
    <location>
        <begin position="308"/>
        <end position="317"/>
    </location>
</feature>
<keyword evidence="2" id="KW-0472">Membrane</keyword>